<feature type="non-terminal residue" evidence="2">
    <location>
        <position position="1"/>
    </location>
</feature>
<accession>A0A9N9JTT9</accession>
<sequence>VKYPTLNLIHPYIYMLKQMFAPKIEQNKTVDSYIDLIYGSLIQDNILKSAKDNNDLSSTSDNNDAPTAGNR</sequence>
<dbReference type="AlphaFoldDB" id="A0A9N9JTT9"/>
<feature type="compositionally biased region" description="Low complexity" evidence="1">
    <location>
        <begin position="55"/>
        <end position="64"/>
    </location>
</feature>
<dbReference type="Proteomes" id="UP000789405">
    <property type="component" value="Unassembled WGS sequence"/>
</dbReference>
<comment type="caution">
    <text evidence="2">The sequence shown here is derived from an EMBL/GenBank/DDBJ whole genome shotgun (WGS) entry which is preliminary data.</text>
</comment>
<evidence type="ECO:0000313" key="3">
    <source>
        <dbReference type="Proteomes" id="UP000789405"/>
    </source>
</evidence>
<dbReference type="OrthoDB" id="2435819at2759"/>
<organism evidence="2 3">
    <name type="scientific">Dentiscutata erythropus</name>
    <dbReference type="NCBI Taxonomy" id="1348616"/>
    <lineage>
        <taxon>Eukaryota</taxon>
        <taxon>Fungi</taxon>
        <taxon>Fungi incertae sedis</taxon>
        <taxon>Mucoromycota</taxon>
        <taxon>Glomeromycotina</taxon>
        <taxon>Glomeromycetes</taxon>
        <taxon>Diversisporales</taxon>
        <taxon>Gigasporaceae</taxon>
        <taxon>Dentiscutata</taxon>
    </lineage>
</organism>
<dbReference type="EMBL" id="CAJVPY010028791">
    <property type="protein sequence ID" value="CAG8793245.1"/>
    <property type="molecule type" value="Genomic_DNA"/>
</dbReference>
<reference evidence="2" key="1">
    <citation type="submission" date="2021-06" db="EMBL/GenBank/DDBJ databases">
        <authorList>
            <person name="Kallberg Y."/>
            <person name="Tangrot J."/>
            <person name="Rosling A."/>
        </authorList>
    </citation>
    <scope>NUCLEOTIDE SEQUENCE</scope>
    <source>
        <strain evidence="2">MA453B</strain>
    </source>
</reference>
<proteinExistence type="predicted"/>
<evidence type="ECO:0000313" key="2">
    <source>
        <dbReference type="EMBL" id="CAG8793245.1"/>
    </source>
</evidence>
<name>A0A9N9JTT9_9GLOM</name>
<protein>
    <submittedName>
        <fullName evidence="2">5994_t:CDS:1</fullName>
    </submittedName>
</protein>
<keyword evidence="3" id="KW-1185">Reference proteome</keyword>
<feature type="region of interest" description="Disordered" evidence="1">
    <location>
        <begin position="51"/>
        <end position="71"/>
    </location>
</feature>
<gene>
    <name evidence="2" type="ORF">DERYTH_LOCUS21850</name>
</gene>
<evidence type="ECO:0000256" key="1">
    <source>
        <dbReference type="SAM" id="MobiDB-lite"/>
    </source>
</evidence>